<protein>
    <submittedName>
        <fullName evidence="2">Uncharacterized protein</fullName>
    </submittedName>
</protein>
<keyword evidence="1" id="KW-0812">Transmembrane</keyword>
<evidence type="ECO:0000313" key="2">
    <source>
        <dbReference type="EMBL" id="SDW12508.1"/>
    </source>
</evidence>
<sequence>MSKSNVGIWVVLILGLVLVGGLIVQFVTAS</sequence>
<keyword evidence="1" id="KW-1133">Transmembrane helix</keyword>
<dbReference type="STRING" id="1048340.SAMN05444487_101340"/>
<dbReference type="AlphaFoldDB" id="A0A1H2QZZ6"/>
<accession>A0A1H2QZZ6</accession>
<gene>
    <name evidence="2" type="ORF">SAMN05444487_101340</name>
</gene>
<keyword evidence="3" id="KW-1185">Reference proteome</keyword>
<feature type="transmembrane region" description="Helical" evidence="1">
    <location>
        <begin position="6"/>
        <end position="27"/>
    </location>
</feature>
<dbReference type="EMBL" id="FNNQ01000001">
    <property type="protein sequence ID" value="SDW12508.1"/>
    <property type="molecule type" value="Genomic_DNA"/>
</dbReference>
<name>A0A1H2QZZ6_9BACL</name>
<organism evidence="2 3">
    <name type="scientific">Marininema mesophilum</name>
    <dbReference type="NCBI Taxonomy" id="1048340"/>
    <lineage>
        <taxon>Bacteria</taxon>
        <taxon>Bacillati</taxon>
        <taxon>Bacillota</taxon>
        <taxon>Bacilli</taxon>
        <taxon>Bacillales</taxon>
        <taxon>Thermoactinomycetaceae</taxon>
        <taxon>Marininema</taxon>
    </lineage>
</organism>
<keyword evidence="1" id="KW-0472">Membrane</keyword>
<dbReference type="Proteomes" id="UP000198534">
    <property type="component" value="Unassembled WGS sequence"/>
</dbReference>
<proteinExistence type="predicted"/>
<evidence type="ECO:0000256" key="1">
    <source>
        <dbReference type="SAM" id="Phobius"/>
    </source>
</evidence>
<evidence type="ECO:0000313" key="3">
    <source>
        <dbReference type="Proteomes" id="UP000198534"/>
    </source>
</evidence>
<reference evidence="2 3" key="1">
    <citation type="submission" date="2016-10" db="EMBL/GenBank/DDBJ databases">
        <authorList>
            <person name="de Groot N.N."/>
        </authorList>
    </citation>
    <scope>NUCLEOTIDE SEQUENCE [LARGE SCALE GENOMIC DNA]</scope>
    <source>
        <strain evidence="2 3">DSM 45610</strain>
    </source>
</reference>